<dbReference type="PANTHER" id="PTHR32108">
    <property type="entry name" value="DNA-DIRECTED RNA POLYMERASE SUBUNIT ALPHA"/>
    <property type="match status" value="1"/>
</dbReference>
<keyword evidence="3" id="KW-1185">Reference proteome</keyword>
<proteinExistence type="predicted"/>
<feature type="compositionally biased region" description="Basic and acidic residues" evidence="1">
    <location>
        <begin position="298"/>
        <end position="310"/>
    </location>
</feature>
<evidence type="ECO:0000313" key="2">
    <source>
        <dbReference type="EMBL" id="RDY07339.1"/>
    </source>
</evidence>
<name>A0A371HX14_MUCPR</name>
<evidence type="ECO:0008006" key="4">
    <source>
        <dbReference type="Google" id="ProtNLM"/>
    </source>
</evidence>
<accession>A0A371HX14</accession>
<dbReference type="Proteomes" id="UP000257109">
    <property type="component" value="Unassembled WGS sequence"/>
</dbReference>
<organism evidence="2 3">
    <name type="scientific">Mucuna pruriens</name>
    <name type="common">Velvet bean</name>
    <name type="synonym">Dolichos pruriens</name>
    <dbReference type="NCBI Taxonomy" id="157652"/>
    <lineage>
        <taxon>Eukaryota</taxon>
        <taxon>Viridiplantae</taxon>
        <taxon>Streptophyta</taxon>
        <taxon>Embryophyta</taxon>
        <taxon>Tracheophyta</taxon>
        <taxon>Spermatophyta</taxon>
        <taxon>Magnoliopsida</taxon>
        <taxon>eudicotyledons</taxon>
        <taxon>Gunneridae</taxon>
        <taxon>Pentapetalae</taxon>
        <taxon>rosids</taxon>
        <taxon>fabids</taxon>
        <taxon>Fabales</taxon>
        <taxon>Fabaceae</taxon>
        <taxon>Papilionoideae</taxon>
        <taxon>50 kb inversion clade</taxon>
        <taxon>NPAAA clade</taxon>
        <taxon>indigoferoid/millettioid clade</taxon>
        <taxon>Phaseoleae</taxon>
        <taxon>Mucuna</taxon>
    </lineage>
</organism>
<dbReference type="EMBL" id="QJKJ01001490">
    <property type="protein sequence ID" value="RDY07339.1"/>
    <property type="molecule type" value="Genomic_DNA"/>
</dbReference>
<dbReference type="OrthoDB" id="5430981at2759"/>
<evidence type="ECO:0000256" key="1">
    <source>
        <dbReference type="SAM" id="MobiDB-lite"/>
    </source>
</evidence>
<evidence type="ECO:0000313" key="3">
    <source>
        <dbReference type="Proteomes" id="UP000257109"/>
    </source>
</evidence>
<dbReference type="PANTHER" id="PTHR32108:SF9">
    <property type="entry name" value="REVERSE TRANSCRIPTASE RNASE H-LIKE DOMAIN-CONTAINING PROTEIN"/>
    <property type="match status" value="1"/>
</dbReference>
<comment type="caution">
    <text evidence="2">The sequence shown here is derived from an EMBL/GenBank/DDBJ whole genome shotgun (WGS) entry which is preliminary data.</text>
</comment>
<gene>
    <name evidence="2" type="ORF">CR513_08569</name>
</gene>
<dbReference type="CDD" id="cd00303">
    <property type="entry name" value="retropepsin_like"/>
    <property type="match status" value="1"/>
</dbReference>
<sequence>MAPDRSRFQNMVKKEQEGFKECAQQWRELAAQVQPLIIEREMVTMFIDTLPSPYYDRVVGNVASNFADLVVVGERIEFTQTNSDTSFAKKSTSEKKKGETNDVLIELIFPQTKTNPSSYPTQGGPRSAVTQLTRPKSRFSFLAVIWGEPTILPMWPHWAVNLYYLPSTRCSLEPDTFGVLQQPTPYIPPNQPRADAGATTNARSTQQAARRSHMVVPLKPLEPPYARSYDPNARCDYHGGAIGHATERCWSLKHKVQNLLDDRLLGFKDKGPNVHSNPLPTHGATTFNTISHMDERVASPSRRKDEESGKAMDSANWVEEGPHPYQSNDVTTVAYIEGNDNPRPKLVPFIIQVLAKPVYNNNVVPWKYPTEEPQAPQIRKETTAPKITNIAEAGGMTWSGRIFALEALRIKDQAPVKKERTVESPKRMVTEEEAREFLKKSHREILLRVLNEAHVPQDITPAKFWCIINNISMSRHLPFSEEEVLVEGKNHNQSLHSAVLTQRHAKTTLDKLCSPGTFLRNNPVVVRAFNGSKREVMGEITLPIRIGPTTFDITFQVMDIRLAYSCLLGRPWIHAVGAVPSSLH</sequence>
<dbReference type="AlphaFoldDB" id="A0A371HX14"/>
<feature type="non-terminal residue" evidence="2">
    <location>
        <position position="1"/>
    </location>
</feature>
<feature type="compositionally biased region" description="Polar residues" evidence="1">
    <location>
        <begin position="198"/>
        <end position="209"/>
    </location>
</feature>
<reference evidence="2" key="1">
    <citation type="submission" date="2018-05" db="EMBL/GenBank/DDBJ databases">
        <title>Draft genome of Mucuna pruriens seed.</title>
        <authorList>
            <person name="Nnadi N.E."/>
            <person name="Vos R."/>
            <person name="Hasami M.H."/>
            <person name="Devisetty U.K."/>
            <person name="Aguiy J.C."/>
        </authorList>
    </citation>
    <scope>NUCLEOTIDE SEQUENCE [LARGE SCALE GENOMIC DNA]</scope>
    <source>
        <strain evidence="2">JCA_2017</strain>
    </source>
</reference>
<feature type="region of interest" description="Disordered" evidence="1">
    <location>
        <begin position="192"/>
        <end position="212"/>
    </location>
</feature>
<feature type="region of interest" description="Disordered" evidence="1">
    <location>
        <begin position="298"/>
        <end position="324"/>
    </location>
</feature>
<protein>
    <recommendedName>
        <fullName evidence="4">Retrotransposon gag domain-containing protein</fullName>
    </recommendedName>
</protein>